<keyword evidence="3" id="KW-1185">Reference proteome</keyword>
<feature type="signal peptide" evidence="1">
    <location>
        <begin position="1"/>
        <end position="19"/>
    </location>
</feature>
<dbReference type="EMBL" id="SRYZ01000013">
    <property type="protein sequence ID" value="TGY06885.1"/>
    <property type="molecule type" value="Genomic_DNA"/>
</dbReference>
<dbReference type="Proteomes" id="UP000310532">
    <property type="component" value="Unassembled WGS sequence"/>
</dbReference>
<feature type="chain" id="PRO_5020295906" description="NVEALA protein" evidence="1">
    <location>
        <begin position="20"/>
        <end position="73"/>
    </location>
</feature>
<evidence type="ECO:0000313" key="2">
    <source>
        <dbReference type="EMBL" id="TGY06885.1"/>
    </source>
</evidence>
<proteinExistence type="predicted"/>
<keyword evidence="1" id="KW-0732">Signal</keyword>
<evidence type="ECO:0008006" key="4">
    <source>
        <dbReference type="Google" id="ProtNLM"/>
    </source>
</evidence>
<gene>
    <name evidence="2" type="ORF">E5355_07910</name>
</gene>
<evidence type="ECO:0000256" key="1">
    <source>
        <dbReference type="SAM" id="SignalP"/>
    </source>
</evidence>
<comment type="caution">
    <text evidence="2">The sequence shown here is derived from an EMBL/GenBank/DDBJ whole genome shotgun (WGS) entry which is preliminary data.</text>
</comment>
<name>A0A4S2AZJ6_9BACE</name>
<organism evidence="2 3">
    <name type="scientific">Bacteroides muris</name>
    <name type="common">ex Afrizal et al. 2022</name>
    <dbReference type="NCBI Taxonomy" id="2516960"/>
    <lineage>
        <taxon>Bacteria</taxon>
        <taxon>Pseudomonadati</taxon>
        <taxon>Bacteroidota</taxon>
        <taxon>Bacteroidia</taxon>
        <taxon>Bacteroidales</taxon>
        <taxon>Bacteroidaceae</taxon>
        <taxon>Bacteroides</taxon>
    </lineage>
</organism>
<protein>
    <recommendedName>
        <fullName evidence="4">NVEALA protein</fullName>
    </recommendedName>
</protein>
<evidence type="ECO:0000313" key="3">
    <source>
        <dbReference type="Proteomes" id="UP000310532"/>
    </source>
</evidence>
<dbReference type="Pfam" id="PF14055">
    <property type="entry name" value="NVEALA"/>
    <property type="match status" value="1"/>
</dbReference>
<sequence>MKKKILFIALFLAAVAASFQWSVEHENLDSLMLENIEALASGEGHVNISCFGLGSVDCPSSHVKVYLVQEGGY</sequence>
<accession>A0A4S2AZJ6</accession>
<dbReference type="AlphaFoldDB" id="A0A4S2AZJ6"/>
<reference evidence="2 3" key="1">
    <citation type="submission" date="2019-04" db="EMBL/GenBank/DDBJ databases">
        <title>Microbes associate with the intestines of laboratory mice.</title>
        <authorList>
            <person name="Navarre W."/>
            <person name="Wong E."/>
            <person name="Huang K."/>
            <person name="Tropini C."/>
            <person name="Ng K."/>
            <person name="Yu B."/>
        </authorList>
    </citation>
    <scope>NUCLEOTIDE SEQUENCE [LARGE SCALE GENOMIC DNA]</scope>
    <source>
        <strain evidence="2 3">NM69_E16B</strain>
    </source>
</reference>
<dbReference type="InterPro" id="IPR025905">
    <property type="entry name" value="NVEALA"/>
</dbReference>
<dbReference type="RefSeq" id="WP_136009907.1">
    <property type="nucleotide sequence ID" value="NZ_SRYZ01000013.1"/>
</dbReference>